<dbReference type="EMBL" id="LNYH01000034">
    <property type="protein sequence ID" value="KTD30202.1"/>
    <property type="molecule type" value="Genomic_DNA"/>
</dbReference>
<keyword evidence="2" id="KW-0067">ATP-binding</keyword>
<dbReference type="Pfam" id="PF23562">
    <property type="entry name" value="AMP-binding_C_3"/>
    <property type="match status" value="1"/>
</dbReference>
<gene>
    <name evidence="4" type="ORF">Lisr_0760</name>
</gene>
<dbReference type="STRING" id="454.Lisr_0760"/>
<dbReference type="GO" id="GO:0004467">
    <property type="term" value="F:long-chain fatty acid-CoA ligase activity"/>
    <property type="evidence" value="ECO:0007669"/>
    <property type="project" value="TreeGrafter"/>
</dbReference>
<dbReference type="PANTHER" id="PTHR43272:SF33">
    <property type="entry name" value="AMP-BINDING DOMAIN-CONTAINING PROTEIN-RELATED"/>
    <property type="match status" value="1"/>
</dbReference>
<dbReference type="InterPro" id="IPR042099">
    <property type="entry name" value="ANL_N_sf"/>
</dbReference>
<feature type="domain" description="AMP-dependent synthetase/ligase" evidence="3">
    <location>
        <begin position="29"/>
        <end position="390"/>
    </location>
</feature>
<evidence type="ECO:0000259" key="3">
    <source>
        <dbReference type="Pfam" id="PF00501"/>
    </source>
</evidence>
<keyword evidence="5" id="KW-1185">Reference proteome</keyword>
<sequence>MNTTNMEYSVCHLLLKNERERGEEIYLRQPYEGHWYELTWKEVMQKARQVAAFLSEKGLKRGDHVAIISKNCAEWFIADYGIALAGMVNIPLFSNQNQENIEYILHHGEVKLVFVGKLDNPQQIRRYIPDSYKTVSFGYHEDLSVDYQWRDILASEPLKDIIPPQPDDLYTIIYSSGTSATPKGAMYTHQLVANYLALYCEDIKRISDVEHYRLLSYLPLAHVYERSAIQLGSLTISCTVSFVESLEKFADNLREVQPTLFTAVPRIWGVFKHKIEQKIPAKKLNILLKIPLLSSLIKKKIRSQLGLKECTNCFSGASHLPTEIADFFEKLDIIIQEGYGQTENMAYATFSELENNRKGYVGSPRLGVEIKLGEEKELLMRSDCLMKGYFKDEEKSKETFTEDGWLKTGDIVEIDEKNRVKILGRLSEVFKNQKGEFINPVPIEKAFGASDFIEHLCLVGKELPHNIMLVNLSEEGKKADKEDVKESFKKRMRSVNSKLRSYEKISHVLVISDEWSIDNNFLTPTLKVKRRTVESEYDEAIKNTVKENHKAVVWH</sequence>
<protein>
    <submittedName>
        <fullName evidence="4">AMP-binding protein</fullName>
    </submittedName>
</protein>
<dbReference type="AlphaFoldDB" id="A0A0W0WCW8"/>
<dbReference type="GO" id="GO:0005524">
    <property type="term" value="F:ATP binding"/>
    <property type="evidence" value="ECO:0007669"/>
    <property type="project" value="UniProtKB-KW"/>
</dbReference>
<dbReference type="Pfam" id="PF00501">
    <property type="entry name" value="AMP-binding"/>
    <property type="match status" value="1"/>
</dbReference>
<keyword evidence="1" id="KW-0547">Nucleotide-binding</keyword>
<dbReference type="PATRIC" id="fig|454.4.peg.817"/>
<dbReference type="RefSeq" id="WP_058501137.1">
    <property type="nucleotide sequence ID" value="NZ_CAAAJA010000114.1"/>
</dbReference>
<dbReference type="SUPFAM" id="SSF56801">
    <property type="entry name" value="Acetyl-CoA synthetase-like"/>
    <property type="match status" value="1"/>
</dbReference>
<name>A0A0W0WCW8_9GAMM</name>
<dbReference type="PANTHER" id="PTHR43272">
    <property type="entry name" value="LONG-CHAIN-FATTY-ACID--COA LIGASE"/>
    <property type="match status" value="1"/>
</dbReference>
<dbReference type="Proteomes" id="UP000054761">
    <property type="component" value="Unassembled WGS sequence"/>
</dbReference>
<dbReference type="InterPro" id="IPR000873">
    <property type="entry name" value="AMP-dep_synth/lig_dom"/>
</dbReference>
<accession>A0A0W0WCW8</accession>
<evidence type="ECO:0000313" key="4">
    <source>
        <dbReference type="EMBL" id="KTD30202.1"/>
    </source>
</evidence>
<dbReference type="OrthoDB" id="9803968at2"/>
<organism evidence="4 5">
    <name type="scientific">Legionella israelensis</name>
    <dbReference type="NCBI Taxonomy" id="454"/>
    <lineage>
        <taxon>Bacteria</taxon>
        <taxon>Pseudomonadati</taxon>
        <taxon>Pseudomonadota</taxon>
        <taxon>Gammaproteobacteria</taxon>
        <taxon>Legionellales</taxon>
        <taxon>Legionellaceae</taxon>
        <taxon>Legionella</taxon>
    </lineage>
</organism>
<dbReference type="GO" id="GO:0016020">
    <property type="term" value="C:membrane"/>
    <property type="evidence" value="ECO:0007669"/>
    <property type="project" value="TreeGrafter"/>
</dbReference>
<reference evidence="4 5" key="1">
    <citation type="submission" date="2015-11" db="EMBL/GenBank/DDBJ databases">
        <title>Genomic analysis of 38 Legionella species identifies large and diverse effector repertoires.</title>
        <authorList>
            <person name="Burstein D."/>
            <person name="Amaro F."/>
            <person name="Zusman T."/>
            <person name="Lifshitz Z."/>
            <person name="Cohen O."/>
            <person name="Gilbert J.A."/>
            <person name="Pupko T."/>
            <person name="Shuman H.A."/>
            <person name="Segal G."/>
        </authorList>
    </citation>
    <scope>NUCLEOTIDE SEQUENCE [LARGE SCALE GENOMIC DNA]</scope>
    <source>
        <strain evidence="4 5">Bercovier 4</strain>
    </source>
</reference>
<evidence type="ECO:0000256" key="2">
    <source>
        <dbReference type="ARBA" id="ARBA00022840"/>
    </source>
</evidence>
<comment type="caution">
    <text evidence="4">The sequence shown here is derived from an EMBL/GenBank/DDBJ whole genome shotgun (WGS) entry which is preliminary data.</text>
</comment>
<dbReference type="Gene3D" id="3.40.50.12780">
    <property type="entry name" value="N-terminal domain of ligase-like"/>
    <property type="match status" value="1"/>
</dbReference>
<evidence type="ECO:0000256" key="1">
    <source>
        <dbReference type="ARBA" id="ARBA00022741"/>
    </source>
</evidence>
<evidence type="ECO:0000313" key="5">
    <source>
        <dbReference type="Proteomes" id="UP000054761"/>
    </source>
</evidence>
<proteinExistence type="predicted"/>